<gene>
    <name evidence="2" type="ORF">SKAU_G00399090</name>
</gene>
<dbReference type="EMBL" id="JAINUF010000021">
    <property type="protein sequence ID" value="KAJ8334270.1"/>
    <property type="molecule type" value="Genomic_DNA"/>
</dbReference>
<evidence type="ECO:0000256" key="1">
    <source>
        <dbReference type="SAM" id="MobiDB-lite"/>
    </source>
</evidence>
<comment type="caution">
    <text evidence="2">The sequence shown here is derived from an EMBL/GenBank/DDBJ whole genome shotgun (WGS) entry which is preliminary data.</text>
</comment>
<feature type="compositionally biased region" description="Basic and acidic residues" evidence="1">
    <location>
        <begin position="12"/>
        <end position="30"/>
    </location>
</feature>
<organism evidence="2 3">
    <name type="scientific">Synaphobranchus kaupii</name>
    <name type="common">Kaup's arrowtooth eel</name>
    <dbReference type="NCBI Taxonomy" id="118154"/>
    <lineage>
        <taxon>Eukaryota</taxon>
        <taxon>Metazoa</taxon>
        <taxon>Chordata</taxon>
        <taxon>Craniata</taxon>
        <taxon>Vertebrata</taxon>
        <taxon>Euteleostomi</taxon>
        <taxon>Actinopterygii</taxon>
        <taxon>Neopterygii</taxon>
        <taxon>Teleostei</taxon>
        <taxon>Anguilliformes</taxon>
        <taxon>Synaphobranchidae</taxon>
        <taxon>Synaphobranchus</taxon>
    </lineage>
</organism>
<reference evidence="2" key="1">
    <citation type="journal article" date="2023" name="Science">
        <title>Genome structures resolve the early diversification of teleost fishes.</title>
        <authorList>
            <person name="Parey E."/>
            <person name="Louis A."/>
            <person name="Montfort J."/>
            <person name="Bouchez O."/>
            <person name="Roques C."/>
            <person name="Iampietro C."/>
            <person name="Lluch J."/>
            <person name="Castinel A."/>
            <person name="Donnadieu C."/>
            <person name="Desvignes T."/>
            <person name="Floi Bucao C."/>
            <person name="Jouanno E."/>
            <person name="Wen M."/>
            <person name="Mejri S."/>
            <person name="Dirks R."/>
            <person name="Jansen H."/>
            <person name="Henkel C."/>
            <person name="Chen W.J."/>
            <person name="Zahm M."/>
            <person name="Cabau C."/>
            <person name="Klopp C."/>
            <person name="Thompson A.W."/>
            <person name="Robinson-Rechavi M."/>
            <person name="Braasch I."/>
            <person name="Lecointre G."/>
            <person name="Bobe J."/>
            <person name="Postlethwait J.H."/>
            <person name="Berthelot C."/>
            <person name="Roest Crollius H."/>
            <person name="Guiguen Y."/>
        </authorList>
    </citation>
    <scope>NUCLEOTIDE SEQUENCE</scope>
    <source>
        <strain evidence="2">WJC10195</strain>
    </source>
</reference>
<sequence>MAFSLNISGAARWDDYNQEKRQRMEQERIGACDLTSPARHDRLTETDAPHNRASSNRIREADTDGQRAAVS</sequence>
<dbReference type="AlphaFoldDB" id="A0A9Q1E8P2"/>
<evidence type="ECO:0000313" key="3">
    <source>
        <dbReference type="Proteomes" id="UP001152622"/>
    </source>
</evidence>
<evidence type="ECO:0000313" key="2">
    <source>
        <dbReference type="EMBL" id="KAJ8334270.1"/>
    </source>
</evidence>
<protein>
    <submittedName>
        <fullName evidence="2">Uncharacterized protein</fullName>
    </submittedName>
</protein>
<proteinExistence type="predicted"/>
<feature type="compositionally biased region" description="Basic and acidic residues" evidence="1">
    <location>
        <begin position="38"/>
        <end position="50"/>
    </location>
</feature>
<name>A0A9Q1E8P2_SYNKA</name>
<dbReference type="Proteomes" id="UP001152622">
    <property type="component" value="Chromosome 21"/>
</dbReference>
<accession>A0A9Q1E8P2</accession>
<keyword evidence="3" id="KW-1185">Reference proteome</keyword>
<feature type="region of interest" description="Disordered" evidence="1">
    <location>
        <begin position="1"/>
        <end position="71"/>
    </location>
</feature>